<sequence length="434" mass="46303">MSEREFDLIVFGVTGFVGKLTAAHLARHAPAHLRVAIAGRSKDRLEAVRADLPPSAATWPTVVVDAGDQDGLLVMARRTRVVISTVGPYVKYGLPLVGACAETGTHYCDLTGEVLFVRDAIDRHHEAAVVAGARLVTSCGFDSLPSDLGVLVTAARVAEDGEGTLGDTTLHVRSMRGGVSGGTIDSMREQIRQMSQDPQIRRMVGDPYALSPDRKKEPTGSAIPQRGRPRGRLGALVEQVPVQRNGRTGRWTAPFVMASYNTRVVRRSNALTGWSYGRSLRYQELFDTGQGVIGAARAATTAVALGGLAAGMWWKPTRALMGRVLPKPGSGPSQENLDNGRFALQIDATTTTGARYRTRVAADYDPGYNGTAIMLGESALALAQDEVDLPQRAGVLTPATALGTNVVERLRGYGFTFDVERVSNGGRAGLPSPE</sequence>
<gene>
    <name evidence="3" type="ORF">GTW58_04900</name>
</gene>
<evidence type="ECO:0000313" key="3">
    <source>
        <dbReference type="EMBL" id="NKE09290.1"/>
    </source>
</evidence>
<dbReference type="EMBL" id="JAAVUN010000006">
    <property type="protein sequence ID" value="NKE09290.1"/>
    <property type="molecule type" value="Genomic_DNA"/>
</dbReference>
<dbReference type="AlphaFoldDB" id="A0A846TQV2"/>
<dbReference type="GO" id="GO:0009247">
    <property type="term" value="P:glycolipid biosynthetic process"/>
    <property type="evidence" value="ECO:0007669"/>
    <property type="project" value="TreeGrafter"/>
</dbReference>
<dbReference type="RefSeq" id="WP_119933326.1">
    <property type="nucleotide sequence ID" value="NZ_JAAVUN010000006.1"/>
</dbReference>
<protein>
    <submittedName>
        <fullName evidence="3">Enoyl-ACP reductase</fullName>
    </submittedName>
</protein>
<dbReference type="InterPro" id="IPR051276">
    <property type="entry name" value="Saccharopine_DH-like_oxidrdct"/>
</dbReference>
<dbReference type="Gene3D" id="3.40.50.720">
    <property type="entry name" value="NAD(P)-binding Rossmann-like Domain"/>
    <property type="match status" value="1"/>
</dbReference>
<dbReference type="Proteomes" id="UP000521379">
    <property type="component" value="Unassembled WGS sequence"/>
</dbReference>
<dbReference type="InterPro" id="IPR036291">
    <property type="entry name" value="NAD(P)-bd_dom_sf"/>
</dbReference>
<evidence type="ECO:0000256" key="1">
    <source>
        <dbReference type="SAM" id="MobiDB-lite"/>
    </source>
</evidence>
<reference evidence="3 4" key="1">
    <citation type="submission" date="2020-02" db="EMBL/GenBank/DDBJ databases">
        <authorList>
            <person name="Sun Q."/>
        </authorList>
    </citation>
    <scope>NUCLEOTIDE SEQUENCE [LARGE SCALE GENOMIC DNA]</scope>
    <source>
        <strain evidence="3 4">YIM 13062</strain>
    </source>
</reference>
<organism evidence="3 4">
    <name type="scientific">Kocuria subflava</name>
    <dbReference type="NCBI Taxonomy" id="1736139"/>
    <lineage>
        <taxon>Bacteria</taxon>
        <taxon>Bacillati</taxon>
        <taxon>Actinomycetota</taxon>
        <taxon>Actinomycetes</taxon>
        <taxon>Micrococcales</taxon>
        <taxon>Micrococcaceae</taxon>
        <taxon>Kocuria</taxon>
    </lineage>
</organism>
<accession>A0A846TQV2</accession>
<evidence type="ECO:0000259" key="2">
    <source>
        <dbReference type="Pfam" id="PF03435"/>
    </source>
</evidence>
<dbReference type="PANTHER" id="PTHR12286">
    <property type="entry name" value="SACCHAROPINE DEHYDROGENASE-LIKE OXIDOREDUCTASE"/>
    <property type="match status" value="1"/>
</dbReference>
<dbReference type="Pfam" id="PF03435">
    <property type="entry name" value="Sacchrp_dh_NADP"/>
    <property type="match status" value="1"/>
</dbReference>
<proteinExistence type="predicted"/>
<name>A0A846TQV2_9MICC</name>
<dbReference type="InterPro" id="IPR005097">
    <property type="entry name" value="Sacchrp_dh_NADP-bd"/>
</dbReference>
<comment type="caution">
    <text evidence="3">The sequence shown here is derived from an EMBL/GenBank/DDBJ whole genome shotgun (WGS) entry which is preliminary data.</text>
</comment>
<keyword evidence="4" id="KW-1185">Reference proteome</keyword>
<feature type="region of interest" description="Disordered" evidence="1">
    <location>
        <begin position="206"/>
        <end position="231"/>
    </location>
</feature>
<dbReference type="SUPFAM" id="SSF51735">
    <property type="entry name" value="NAD(P)-binding Rossmann-fold domains"/>
    <property type="match status" value="1"/>
</dbReference>
<dbReference type="PANTHER" id="PTHR12286:SF5">
    <property type="entry name" value="SACCHAROPINE DEHYDROGENASE-LIKE OXIDOREDUCTASE"/>
    <property type="match status" value="1"/>
</dbReference>
<feature type="domain" description="Saccharopine dehydrogenase NADP binding" evidence="2">
    <location>
        <begin position="9"/>
        <end position="133"/>
    </location>
</feature>
<dbReference type="GO" id="GO:0005886">
    <property type="term" value="C:plasma membrane"/>
    <property type="evidence" value="ECO:0007669"/>
    <property type="project" value="TreeGrafter"/>
</dbReference>
<evidence type="ECO:0000313" key="4">
    <source>
        <dbReference type="Proteomes" id="UP000521379"/>
    </source>
</evidence>